<dbReference type="RefSeq" id="WP_307260821.1">
    <property type="nucleotide sequence ID" value="NZ_JAUSVL010000001.1"/>
</dbReference>
<organism evidence="4 5">
    <name type="scientific">Oligosphaera ethanolica</name>
    <dbReference type="NCBI Taxonomy" id="760260"/>
    <lineage>
        <taxon>Bacteria</taxon>
        <taxon>Pseudomonadati</taxon>
        <taxon>Lentisphaerota</taxon>
        <taxon>Oligosphaeria</taxon>
        <taxon>Oligosphaerales</taxon>
        <taxon>Oligosphaeraceae</taxon>
        <taxon>Oligosphaera</taxon>
    </lineage>
</organism>
<evidence type="ECO:0000313" key="4">
    <source>
        <dbReference type="EMBL" id="MDQ0289402.1"/>
    </source>
</evidence>
<evidence type="ECO:0000256" key="1">
    <source>
        <dbReference type="ARBA" id="ARBA00022603"/>
    </source>
</evidence>
<dbReference type="GO" id="GO:0032259">
    <property type="term" value="P:methylation"/>
    <property type="evidence" value="ECO:0007669"/>
    <property type="project" value="UniProtKB-KW"/>
</dbReference>
<comment type="caution">
    <text evidence="4">The sequence shown here is derived from an EMBL/GenBank/DDBJ whole genome shotgun (WGS) entry which is preliminary data.</text>
</comment>
<evidence type="ECO:0000313" key="5">
    <source>
        <dbReference type="Proteomes" id="UP001238163"/>
    </source>
</evidence>
<dbReference type="Gene3D" id="3.40.50.150">
    <property type="entry name" value="Vaccinia Virus protein VP39"/>
    <property type="match status" value="1"/>
</dbReference>
<evidence type="ECO:0000256" key="2">
    <source>
        <dbReference type="ARBA" id="ARBA00022679"/>
    </source>
</evidence>
<dbReference type="PANTHER" id="PTHR43861">
    <property type="entry name" value="TRANS-ACONITATE 2-METHYLTRANSFERASE-RELATED"/>
    <property type="match status" value="1"/>
</dbReference>
<reference evidence="4" key="1">
    <citation type="submission" date="2023-07" db="EMBL/GenBank/DDBJ databases">
        <title>Genomic Encyclopedia of Type Strains, Phase IV (KMG-IV): sequencing the most valuable type-strain genomes for metagenomic binning, comparative biology and taxonomic classification.</title>
        <authorList>
            <person name="Goeker M."/>
        </authorList>
    </citation>
    <scope>NUCLEOTIDE SEQUENCE</scope>
    <source>
        <strain evidence="4">DSM 24202</strain>
    </source>
</reference>
<evidence type="ECO:0000259" key="3">
    <source>
        <dbReference type="Pfam" id="PF13649"/>
    </source>
</evidence>
<accession>A0AAE3VF65</accession>
<keyword evidence="5" id="KW-1185">Reference proteome</keyword>
<dbReference type="InterPro" id="IPR029063">
    <property type="entry name" value="SAM-dependent_MTases_sf"/>
</dbReference>
<name>A0AAE3VF65_9BACT</name>
<dbReference type="AlphaFoldDB" id="A0AAE3VF65"/>
<dbReference type="GO" id="GO:0008168">
    <property type="term" value="F:methyltransferase activity"/>
    <property type="evidence" value="ECO:0007669"/>
    <property type="project" value="UniProtKB-KW"/>
</dbReference>
<keyword evidence="2" id="KW-0808">Transferase</keyword>
<dbReference type="SUPFAM" id="SSF53335">
    <property type="entry name" value="S-adenosyl-L-methionine-dependent methyltransferases"/>
    <property type="match status" value="1"/>
</dbReference>
<dbReference type="CDD" id="cd02440">
    <property type="entry name" value="AdoMet_MTases"/>
    <property type="match status" value="1"/>
</dbReference>
<dbReference type="Proteomes" id="UP001238163">
    <property type="component" value="Unassembled WGS sequence"/>
</dbReference>
<dbReference type="EMBL" id="JAUSVL010000001">
    <property type="protein sequence ID" value="MDQ0289402.1"/>
    <property type="molecule type" value="Genomic_DNA"/>
</dbReference>
<dbReference type="Gene3D" id="2.20.25.110">
    <property type="entry name" value="S-adenosyl-L-methionine-dependent methyltransferases"/>
    <property type="match status" value="1"/>
</dbReference>
<gene>
    <name evidence="4" type="ORF">J3R75_001509</name>
</gene>
<feature type="domain" description="Methyltransferase" evidence="3">
    <location>
        <begin position="34"/>
        <end position="132"/>
    </location>
</feature>
<proteinExistence type="predicted"/>
<dbReference type="Pfam" id="PF13649">
    <property type="entry name" value="Methyltransf_25"/>
    <property type="match status" value="1"/>
</dbReference>
<protein>
    <submittedName>
        <fullName evidence="4">SAM-dependent methyltransferase</fullName>
    </submittedName>
</protein>
<keyword evidence="1 4" id="KW-0489">Methyltransferase</keyword>
<dbReference type="InterPro" id="IPR041698">
    <property type="entry name" value="Methyltransf_25"/>
</dbReference>
<sequence>MPYDRIVEYYDDIFPLKPATLAFLQASFCAGGRVLDVGCGSGEYVLGLARAGYAVSGLDLDAQMIERAAAKAHAAALTPALTVGSMTELPKYYAPGSFDGLFCIGNSLVHAGGHDELAAICRDFYSLLDHDGRLVIQVINYDRVLQQQLTGLPTIENSARKLRFERYYEISGKNVLFTAVLKVDGIEERTVNRLYAVRADELRQCLQDAGFRDVVCFGDFAGGPFAIATSQPLIVRCQK</sequence>
<dbReference type="PANTHER" id="PTHR43861:SF1">
    <property type="entry name" value="TRANS-ACONITATE 2-METHYLTRANSFERASE"/>
    <property type="match status" value="1"/>
</dbReference>